<feature type="transmembrane region" description="Helical" evidence="1">
    <location>
        <begin position="28"/>
        <end position="48"/>
    </location>
</feature>
<evidence type="ECO:0000313" key="2">
    <source>
        <dbReference type="EMBL" id="RDR28179.1"/>
    </source>
</evidence>
<sequence length="51" mass="5967">MEWLVTMFVMVVGMLLMVSGLIKVVFPVVLLFMSFYVVLCVWMPFYLLSDK</sequence>
<name>A0A370V9Y1_9ESCH</name>
<feature type="transmembrane region" description="Helical" evidence="1">
    <location>
        <begin position="5"/>
        <end position="22"/>
    </location>
</feature>
<reference evidence="2 3" key="1">
    <citation type="submission" date="2018-06" db="EMBL/GenBank/DDBJ databases">
        <title>Recombination Drives Gene Content and Phenotype Evolution in Wild Type E. coli Strains.</title>
        <authorList>
            <person name="Field C.M."/>
            <person name="Silander O.K."/>
            <person name="Van Nimwegen E."/>
        </authorList>
    </citation>
    <scope>NUCLEOTIDE SEQUENCE [LARGE SCALE GENOMIC DNA]</scope>
    <source>
        <strain evidence="2 3">SC344</strain>
    </source>
</reference>
<evidence type="ECO:0000256" key="1">
    <source>
        <dbReference type="SAM" id="Phobius"/>
    </source>
</evidence>
<comment type="caution">
    <text evidence="2">The sequence shown here is derived from an EMBL/GenBank/DDBJ whole genome shotgun (WGS) entry which is preliminary data.</text>
</comment>
<protein>
    <submittedName>
        <fullName evidence="2">Uncharacterized protein</fullName>
    </submittedName>
</protein>
<proteinExistence type="predicted"/>
<gene>
    <name evidence="2" type="ORF">C4A13_04559</name>
</gene>
<keyword evidence="1" id="KW-0812">Transmembrane</keyword>
<dbReference type="AlphaFoldDB" id="A0A370V9Y1"/>
<organism evidence="2 3">
    <name type="scientific">Escherichia marmotae</name>
    <dbReference type="NCBI Taxonomy" id="1499973"/>
    <lineage>
        <taxon>Bacteria</taxon>
        <taxon>Pseudomonadati</taxon>
        <taxon>Pseudomonadota</taxon>
        <taxon>Gammaproteobacteria</taxon>
        <taxon>Enterobacterales</taxon>
        <taxon>Enterobacteriaceae</taxon>
        <taxon>Escherichia</taxon>
    </lineage>
</organism>
<accession>A0A370V9Y1</accession>
<keyword evidence="1" id="KW-0472">Membrane</keyword>
<keyword evidence="1" id="KW-1133">Transmembrane helix</keyword>
<dbReference type="EMBL" id="QONO01000061">
    <property type="protein sequence ID" value="RDR28179.1"/>
    <property type="molecule type" value="Genomic_DNA"/>
</dbReference>
<evidence type="ECO:0000313" key="3">
    <source>
        <dbReference type="Proteomes" id="UP000254454"/>
    </source>
</evidence>
<dbReference type="Proteomes" id="UP000254454">
    <property type="component" value="Unassembled WGS sequence"/>
</dbReference>